<dbReference type="GO" id="GO:0016042">
    <property type="term" value="P:lipid catabolic process"/>
    <property type="evidence" value="ECO:0007669"/>
    <property type="project" value="UniProtKB-KW"/>
</dbReference>
<name>A0A8S1C8W3_9INSE</name>
<dbReference type="Pfam" id="PF05826">
    <property type="entry name" value="Phospholip_A2_2"/>
    <property type="match status" value="1"/>
</dbReference>
<evidence type="ECO:0000313" key="8">
    <source>
        <dbReference type="EMBL" id="CAB3364454.1"/>
    </source>
</evidence>
<sequence length="270" mass="29935">MMACAREIWCTALVIGGLLATTLATPELFMDWEGQRMLSITSERCQVFVDSNDISYMMQRGSIRHIGQQEMGFMIKACGMMHKPIQSRPSLFVYPGTKWCGSGSTASSFNELGALFNEDRCCREHDFCPASLRAGQCRNGICNTSPFTRSHCECDVQFRRCLQSVGSAASHALGALYFNIARVPCFSEVRQSNRVARLGFDTGCDGRYSQCLGPPRRETQPIYRYHSLAPYSLPGFSNPFSSSFSSHPYSVGPTGISNVLFGVFRLFGVV</sequence>
<dbReference type="EC" id="3.1.1.4" evidence="2"/>
<keyword evidence="9" id="KW-1185">Reference proteome</keyword>
<dbReference type="SUPFAM" id="SSF48619">
    <property type="entry name" value="Phospholipase A2, PLA2"/>
    <property type="match status" value="1"/>
</dbReference>
<feature type="signal peptide" evidence="6">
    <location>
        <begin position="1"/>
        <end position="24"/>
    </location>
</feature>
<dbReference type="InterPro" id="IPR036444">
    <property type="entry name" value="PLipase_A2_dom_sf"/>
</dbReference>
<dbReference type="CDD" id="cd04704">
    <property type="entry name" value="PLA2_bee_venom_like"/>
    <property type="match status" value="1"/>
</dbReference>
<evidence type="ECO:0000313" key="9">
    <source>
        <dbReference type="Proteomes" id="UP000494165"/>
    </source>
</evidence>
<evidence type="ECO:0000256" key="1">
    <source>
        <dbReference type="ARBA" id="ARBA00001913"/>
    </source>
</evidence>
<feature type="chain" id="PRO_5035914889" description="phospholipase A2" evidence="6">
    <location>
        <begin position="25"/>
        <end position="270"/>
    </location>
</feature>
<evidence type="ECO:0000256" key="5">
    <source>
        <dbReference type="ARBA" id="ARBA00029903"/>
    </source>
</evidence>
<organism evidence="8 9">
    <name type="scientific">Cloeon dipterum</name>
    <dbReference type="NCBI Taxonomy" id="197152"/>
    <lineage>
        <taxon>Eukaryota</taxon>
        <taxon>Metazoa</taxon>
        <taxon>Ecdysozoa</taxon>
        <taxon>Arthropoda</taxon>
        <taxon>Hexapoda</taxon>
        <taxon>Insecta</taxon>
        <taxon>Pterygota</taxon>
        <taxon>Palaeoptera</taxon>
        <taxon>Ephemeroptera</taxon>
        <taxon>Pisciforma</taxon>
        <taxon>Baetidae</taxon>
        <taxon>Cloeon</taxon>
    </lineage>
</organism>
<proteinExistence type="predicted"/>
<dbReference type="GO" id="GO:0004623">
    <property type="term" value="F:phospholipase A2 activity"/>
    <property type="evidence" value="ECO:0007669"/>
    <property type="project" value="UniProtKB-EC"/>
</dbReference>
<evidence type="ECO:0000256" key="2">
    <source>
        <dbReference type="ARBA" id="ARBA00013278"/>
    </source>
</evidence>
<dbReference type="PANTHER" id="PTHR12253">
    <property type="entry name" value="RH14732P"/>
    <property type="match status" value="1"/>
</dbReference>
<gene>
    <name evidence="8" type="ORF">CLODIP_2_CD09247</name>
</gene>
<dbReference type="AlphaFoldDB" id="A0A8S1C8W3"/>
<accession>A0A8S1C8W3</accession>
<evidence type="ECO:0000256" key="4">
    <source>
        <dbReference type="ARBA" id="ARBA00023098"/>
    </source>
</evidence>
<comment type="caution">
    <text evidence="8">The sequence shown here is derived from an EMBL/GenBank/DDBJ whole genome shotgun (WGS) entry which is preliminary data.</text>
</comment>
<evidence type="ECO:0000256" key="6">
    <source>
        <dbReference type="SAM" id="SignalP"/>
    </source>
</evidence>
<comment type="cofactor">
    <cofactor evidence="1">
        <name>Ca(2+)</name>
        <dbReference type="ChEBI" id="CHEBI:29108"/>
    </cofactor>
</comment>
<evidence type="ECO:0000256" key="3">
    <source>
        <dbReference type="ARBA" id="ARBA00022963"/>
    </source>
</evidence>
<protein>
    <recommendedName>
        <fullName evidence="2">phospholipase A2</fullName>
        <ecNumber evidence="2">3.1.1.4</ecNumber>
    </recommendedName>
    <alternativeName>
        <fullName evidence="5">Phosphatidylcholine 2-acylhydrolase</fullName>
    </alternativeName>
</protein>
<feature type="domain" description="Phospholipase A2-like central" evidence="7">
    <location>
        <begin position="94"/>
        <end position="188"/>
    </location>
</feature>
<evidence type="ECO:0000259" key="7">
    <source>
        <dbReference type="Pfam" id="PF05826"/>
    </source>
</evidence>
<dbReference type="GO" id="GO:0006644">
    <property type="term" value="P:phospholipid metabolic process"/>
    <property type="evidence" value="ECO:0007669"/>
    <property type="project" value="InterPro"/>
</dbReference>
<keyword evidence="6" id="KW-0732">Signal</keyword>
<dbReference type="Proteomes" id="UP000494165">
    <property type="component" value="Unassembled WGS sequence"/>
</dbReference>
<dbReference type="InterPro" id="IPR016090">
    <property type="entry name" value="PLA2-like_dom"/>
</dbReference>
<dbReference type="GO" id="GO:0050482">
    <property type="term" value="P:arachidonate secretion"/>
    <property type="evidence" value="ECO:0007669"/>
    <property type="project" value="InterPro"/>
</dbReference>
<reference evidence="8 9" key="1">
    <citation type="submission" date="2020-04" db="EMBL/GenBank/DDBJ databases">
        <authorList>
            <person name="Alioto T."/>
            <person name="Alioto T."/>
            <person name="Gomez Garrido J."/>
        </authorList>
    </citation>
    <scope>NUCLEOTIDE SEQUENCE [LARGE SCALE GENOMIC DNA]</scope>
</reference>
<keyword evidence="4" id="KW-0443">Lipid metabolism</keyword>
<dbReference type="OrthoDB" id="8187220at2759"/>
<dbReference type="Gene3D" id="1.20.90.10">
    <property type="entry name" value="Phospholipase A2 domain"/>
    <property type="match status" value="1"/>
</dbReference>
<keyword evidence="3" id="KW-0442">Lipid degradation</keyword>
<dbReference type="EMBL" id="CADEPI010000016">
    <property type="protein sequence ID" value="CAB3364454.1"/>
    <property type="molecule type" value="Genomic_DNA"/>
</dbReference>